<protein>
    <submittedName>
        <fullName evidence="1">Uncharacterized protein</fullName>
    </submittedName>
</protein>
<organism evidence="1 2">
    <name type="scientific">Stutzerimonas balearica</name>
    <dbReference type="NCBI Taxonomy" id="74829"/>
    <lineage>
        <taxon>Bacteria</taxon>
        <taxon>Pseudomonadati</taxon>
        <taxon>Pseudomonadota</taxon>
        <taxon>Gammaproteobacteria</taxon>
        <taxon>Pseudomonadales</taxon>
        <taxon>Pseudomonadaceae</taxon>
        <taxon>Stutzerimonas</taxon>
    </lineage>
</organism>
<dbReference type="RefSeq" id="WP_043495941.1">
    <property type="nucleotide sequence ID" value="NZ_CP067013.1"/>
</dbReference>
<sequence>MKKLIICTMLPIFLSLFGQVAMAIGYQHGSFPDELSPQGLPEAIPCSVLRAHQFTIEGNLACIWLMSARNITEWSAEQNRNLNYPNRYQAVCRKGTCRAQGTVVGHHPKDENVILSIWYYMGQSSDGKPVAYLKGFGPAFDGEAVSYAQAGQMLVEFYENSGIDNQKAIQFELSQHYDGGWEQFQADLNGGTASASTDPEQCLNAWIKAFREDVGEDAMIVGEQLNEWKGWCSKGKLP</sequence>
<evidence type="ECO:0000313" key="2">
    <source>
        <dbReference type="Proteomes" id="UP000595933"/>
    </source>
</evidence>
<gene>
    <name evidence="1" type="ORF">I6H70_09240</name>
</gene>
<accession>A0A9X7V7U4</accession>
<name>A0A9X7V7U4_9GAMM</name>
<proteinExistence type="predicted"/>
<dbReference type="Proteomes" id="UP000595933">
    <property type="component" value="Chromosome"/>
</dbReference>
<dbReference type="AlphaFoldDB" id="A0A9X7V7U4"/>
<reference evidence="1 2" key="1">
    <citation type="submission" date="2020-12" db="EMBL/GenBank/DDBJ databases">
        <title>FDA dAtabase for Regulatory Grade micrObial Sequences (FDA-ARGOS): Supporting development and validation of Infectious Disease Dx tests.</title>
        <authorList>
            <person name="Sproer C."/>
            <person name="Gronow S."/>
            <person name="Severitt S."/>
            <person name="Schroder I."/>
            <person name="Tallon L."/>
            <person name="Sadzewicz L."/>
            <person name="Zhao X."/>
            <person name="Boylan J."/>
            <person name="Ott S."/>
            <person name="Bowen H."/>
            <person name="Vavikolanu K."/>
            <person name="Mehta A."/>
            <person name="Aluvathingal J."/>
            <person name="Nadendla S."/>
            <person name="Lowell S."/>
            <person name="Myers T."/>
            <person name="Yan Y."/>
            <person name="Sichtig H."/>
        </authorList>
    </citation>
    <scope>NUCLEOTIDE SEQUENCE [LARGE SCALE GENOMIC DNA]</scope>
    <source>
        <strain evidence="1 2">FDAARGOS_1013</strain>
    </source>
</reference>
<dbReference type="EMBL" id="CP067013">
    <property type="protein sequence ID" value="QQN52576.1"/>
    <property type="molecule type" value="Genomic_DNA"/>
</dbReference>
<evidence type="ECO:0000313" key="1">
    <source>
        <dbReference type="EMBL" id="QQN52576.1"/>
    </source>
</evidence>